<dbReference type="AlphaFoldDB" id="A0A1G7ZIX1"/>
<name>A0A1G7ZIX1_9FLAO</name>
<dbReference type="PROSITE" id="PS51257">
    <property type="entry name" value="PROKAR_LIPOPROTEIN"/>
    <property type="match status" value="1"/>
</dbReference>
<dbReference type="EMBL" id="FNCW01000030">
    <property type="protein sequence ID" value="SDH08731.1"/>
    <property type="molecule type" value="Genomic_DNA"/>
</dbReference>
<keyword evidence="1" id="KW-0732">Signal</keyword>
<dbReference type="RefSeq" id="WP_143002851.1">
    <property type="nucleotide sequence ID" value="NZ_FNCW01000030.1"/>
</dbReference>
<evidence type="ECO:0000313" key="3">
    <source>
        <dbReference type="Proteomes" id="UP000199296"/>
    </source>
</evidence>
<sequence length="116" mass="13457">MKKTILYLVVLFSFFSCNNDDDNPSEFQGTYYEITPVENRTQIKFTSNTDLTIIKSENTSDQFKYEISGDNILLTHESQSQSQSFEFVKISSSEFKIQNLYADIPENGISYMTFKK</sequence>
<evidence type="ECO:0000313" key="2">
    <source>
        <dbReference type="EMBL" id="SDH08731.1"/>
    </source>
</evidence>
<organism evidence="2 3">
    <name type="scientific">Psychroflexus sediminis</name>
    <dbReference type="NCBI Taxonomy" id="470826"/>
    <lineage>
        <taxon>Bacteria</taxon>
        <taxon>Pseudomonadati</taxon>
        <taxon>Bacteroidota</taxon>
        <taxon>Flavobacteriia</taxon>
        <taxon>Flavobacteriales</taxon>
        <taxon>Flavobacteriaceae</taxon>
        <taxon>Psychroflexus</taxon>
    </lineage>
</organism>
<reference evidence="2 3" key="1">
    <citation type="submission" date="2016-10" db="EMBL/GenBank/DDBJ databases">
        <authorList>
            <person name="de Groot N.N."/>
        </authorList>
    </citation>
    <scope>NUCLEOTIDE SEQUENCE [LARGE SCALE GENOMIC DNA]</scope>
    <source>
        <strain evidence="2 3">DSM 19803</strain>
    </source>
</reference>
<feature type="signal peptide" evidence="1">
    <location>
        <begin position="1"/>
        <end position="18"/>
    </location>
</feature>
<evidence type="ECO:0008006" key="4">
    <source>
        <dbReference type="Google" id="ProtNLM"/>
    </source>
</evidence>
<protein>
    <recommendedName>
        <fullName evidence="4">Lipocalin-like domain-containing protein</fullName>
    </recommendedName>
</protein>
<evidence type="ECO:0000256" key="1">
    <source>
        <dbReference type="SAM" id="SignalP"/>
    </source>
</evidence>
<dbReference type="Proteomes" id="UP000199296">
    <property type="component" value="Unassembled WGS sequence"/>
</dbReference>
<accession>A0A1G7ZIX1</accession>
<proteinExistence type="predicted"/>
<gene>
    <name evidence="2" type="ORF">SAMN04488027_1305</name>
</gene>
<feature type="chain" id="PRO_5011591823" description="Lipocalin-like domain-containing protein" evidence="1">
    <location>
        <begin position="19"/>
        <end position="116"/>
    </location>
</feature>
<keyword evidence="3" id="KW-1185">Reference proteome</keyword>
<dbReference type="OrthoDB" id="1191317at2"/>